<accession>A0AA39I6P1</accession>
<evidence type="ECO:0000256" key="1">
    <source>
        <dbReference type="SAM" id="MobiDB-lite"/>
    </source>
</evidence>
<organism evidence="2 3">
    <name type="scientific">Steinernema hermaphroditum</name>
    <dbReference type="NCBI Taxonomy" id="289476"/>
    <lineage>
        <taxon>Eukaryota</taxon>
        <taxon>Metazoa</taxon>
        <taxon>Ecdysozoa</taxon>
        <taxon>Nematoda</taxon>
        <taxon>Chromadorea</taxon>
        <taxon>Rhabditida</taxon>
        <taxon>Tylenchina</taxon>
        <taxon>Panagrolaimomorpha</taxon>
        <taxon>Strongyloidoidea</taxon>
        <taxon>Steinernematidae</taxon>
        <taxon>Steinernema</taxon>
    </lineage>
</organism>
<sequence>MNTRNRVWHTVAEDAEPTTTIRKLPRRNIGCAILYRKPITKATFVATLKGLRLPSYIINAMDLDETPKAISKWQLAACSPTARRNYELGPEETSFATSFATDSGEPFRIPANTPKDPTRTFGPPGSEEATSATSVAETVNKPFRTQAHTLALTRKANPIASGTTNNRYTTGEPTEESGRPSARPEDHRE</sequence>
<evidence type="ECO:0000313" key="2">
    <source>
        <dbReference type="EMBL" id="KAK0418016.1"/>
    </source>
</evidence>
<feature type="compositionally biased region" description="Basic and acidic residues" evidence="1">
    <location>
        <begin position="176"/>
        <end position="189"/>
    </location>
</feature>
<protein>
    <submittedName>
        <fullName evidence="2">Uncharacterized protein</fullName>
    </submittedName>
</protein>
<gene>
    <name evidence="2" type="ORF">QR680_013326</name>
</gene>
<dbReference type="EMBL" id="JAUCMV010000002">
    <property type="protein sequence ID" value="KAK0418016.1"/>
    <property type="molecule type" value="Genomic_DNA"/>
</dbReference>
<evidence type="ECO:0000313" key="3">
    <source>
        <dbReference type="Proteomes" id="UP001175271"/>
    </source>
</evidence>
<dbReference type="Proteomes" id="UP001175271">
    <property type="component" value="Unassembled WGS sequence"/>
</dbReference>
<feature type="compositionally biased region" description="Polar residues" evidence="1">
    <location>
        <begin position="128"/>
        <end position="137"/>
    </location>
</feature>
<comment type="caution">
    <text evidence="2">The sequence shown here is derived from an EMBL/GenBank/DDBJ whole genome shotgun (WGS) entry which is preliminary data.</text>
</comment>
<keyword evidence="3" id="KW-1185">Reference proteome</keyword>
<reference evidence="2" key="1">
    <citation type="submission" date="2023-06" db="EMBL/GenBank/DDBJ databases">
        <title>Genomic analysis of the entomopathogenic nematode Steinernema hermaphroditum.</title>
        <authorList>
            <person name="Schwarz E.M."/>
            <person name="Heppert J.K."/>
            <person name="Baniya A."/>
            <person name="Schwartz H.T."/>
            <person name="Tan C.-H."/>
            <person name="Antoshechkin I."/>
            <person name="Sternberg P.W."/>
            <person name="Goodrich-Blair H."/>
            <person name="Dillman A.R."/>
        </authorList>
    </citation>
    <scope>NUCLEOTIDE SEQUENCE</scope>
    <source>
        <strain evidence="2">PS9179</strain>
        <tissue evidence="2">Whole animal</tissue>
    </source>
</reference>
<proteinExistence type="predicted"/>
<feature type="compositionally biased region" description="Polar residues" evidence="1">
    <location>
        <begin position="160"/>
        <end position="172"/>
    </location>
</feature>
<feature type="region of interest" description="Disordered" evidence="1">
    <location>
        <begin position="97"/>
        <end position="189"/>
    </location>
</feature>
<name>A0AA39I6P1_9BILA</name>
<dbReference type="AlphaFoldDB" id="A0AA39I6P1"/>